<dbReference type="InterPro" id="IPR050490">
    <property type="entry name" value="Bact_solute-bd_prot1"/>
</dbReference>
<accession>A0A806JYC1</accession>
<dbReference type="Pfam" id="PF01547">
    <property type="entry name" value="SBP_bac_1"/>
    <property type="match status" value="1"/>
</dbReference>
<proteinExistence type="predicted"/>
<evidence type="ECO:0000313" key="1">
    <source>
        <dbReference type="EMBL" id="AGS51837.1"/>
    </source>
</evidence>
<protein>
    <submittedName>
        <fullName evidence="1">ABC transporter substrate-binding protein- sugar transport</fullName>
    </submittedName>
</protein>
<organism evidence="1">
    <name type="scientific">uncultured bacterium contig00066</name>
    <dbReference type="NCBI Taxonomy" id="1181548"/>
    <lineage>
        <taxon>Bacteria</taxon>
        <taxon>environmental samples</taxon>
    </lineage>
</organism>
<dbReference type="PANTHER" id="PTHR43649:SF12">
    <property type="entry name" value="DIACETYLCHITOBIOSE BINDING PROTEIN DASA"/>
    <property type="match status" value="1"/>
</dbReference>
<dbReference type="PANTHER" id="PTHR43649">
    <property type="entry name" value="ARABINOSE-BINDING PROTEIN-RELATED"/>
    <property type="match status" value="1"/>
</dbReference>
<reference evidence="1" key="1">
    <citation type="submission" date="2012-03" db="EMBL/GenBank/DDBJ databases">
        <title>Functional metagenomics reveals considerable lignocellulase gene clusters in the gut microbiome of a wood-feeding higher termite.</title>
        <authorList>
            <person name="Liu N."/>
        </authorList>
    </citation>
    <scope>NUCLEOTIDE SEQUENCE</scope>
</reference>
<dbReference type="PROSITE" id="PS51257">
    <property type="entry name" value="PROKAR_LIPOPROTEIN"/>
    <property type="match status" value="1"/>
</dbReference>
<sequence length="458" mass="51939">MLRKTSQIGIILCALILVVSLAFIGCTKKEDAAASGTLKGKSIIIANWWTNWNVDTYEPANEEESRQLDWRKKIQSDNGFTMYEEEISGWDDYLQLITNYILSGNKKYSAYYVGADWAMSLFRQGLLAPLPSDVVKVSGQEPSAARQQTGYGAAMANMFTFGGNQYAMVINRENESWQTVLVLFNKRLLREAGIDPETPYNMQRDGTWTWDAFLDMVRRTTRDNNNDGITDVYGLASDDDGDVFSAFVYSNGANLITFDNSGRAVNSSNTPAYLEALQFFNDLYTNGYMMPKPTDAQWAWNFYNFVDGGTAFFIGQEWFKGMAGDMQDDYGSVLMPKGPRASNYRVSFTDNVMVVPSIFSAAEVEDILKAIDLWNVPMSDDYLAGHYGVYRDRRAVEETVAMTRDSRYITYRNYMLIPGVNDIYKEFIAAWHEHTGNPAQLIERFAPRYNAAIDSFNR</sequence>
<dbReference type="SUPFAM" id="SSF53850">
    <property type="entry name" value="Periplasmic binding protein-like II"/>
    <property type="match status" value="1"/>
</dbReference>
<name>A0A806JYC1_9BACT</name>
<keyword evidence="1" id="KW-0762">Sugar transport</keyword>
<dbReference type="EMBL" id="JQ844172">
    <property type="protein sequence ID" value="AGS51837.1"/>
    <property type="molecule type" value="Genomic_DNA"/>
</dbReference>
<keyword evidence="1" id="KW-0813">Transport</keyword>
<dbReference type="Gene3D" id="3.40.190.10">
    <property type="entry name" value="Periplasmic binding protein-like II"/>
    <property type="match status" value="1"/>
</dbReference>
<dbReference type="InterPro" id="IPR006059">
    <property type="entry name" value="SBP"/>
</dbReference>
<dbReference type="AlphaFoldDB" id="A0A806JYC1"/>